<keyword evidence="2" id="KW-1185">Reference proteome</keyword>
<evidence type="ECO:0000313" key="2">
    <source>
        <dbReference type="Proteomes" id="UP000231057"/>
    </source>
</evidence>
<reference evidence="2" key="2">
    <citation type="journal article" date="2022" name="Front. Microbiol.">
        <title>Comparative Genomic Analysis Revealed Distinct Molecular Components and Organization of CO2-Concentrating Mechanism in Thermophilic Cyanobacteria.</title>
        <authorList>
            <person name="Tang J."/>
            <person name="Zhou H."/>
            <person name="Yao D."/>
            <person name="Riaz S."/>
            <person name="You D."/>
            <person name="Klepacz-Smolka A."/>
            <person name="Daroch M."/>
        </authorList>
    </citation>
    <scope>NUCLEOTIDE SEQUENCE [LARGE SCALE GENOMIC DNA]</scope>
    <source>
        <strain evidence="2">PCC 6715</strain>
    </source>
</reference>
<dbReference type="KEGG" id="slw:BRW62_12540"/>
<dbReference type="Pfam" id="PF07963">
    <property type="entry name" value="N_methyl"/>
    <property type="match status" value="1"/>
</dbReference>
<dbReference type="EMBL" id="CP018092">
    <property type="protein sequence ID" value="ATS19418.1"/>
    <property type="molecule type" value="Genomic_DNA"/>
</dbReference>
<dbReference type="AlphaFoldDB" id="A0A2D2Q4H8"/>
<accession>A0A2D2Q4H8</accession>
<dbReference type="InterPro" id="IPR012902">
    <property type="entry name" value="N_methyl_site"/>
</dbReference>
<gene>
    <name evidence="1" type="ORF">BRW62_12540</name>
</gene>
<evidence type="ECO:0008006" key="3">
    <source>
        <dbReference type="Google" id="ProtNLM"/>
    </source>
</evidence>
<dbReference type="Proteomes" id="UP000231057">
    <property type="component" value="Chromosome"/>
</dbReference>
<sequence>MKMHMKLMIKGWHHTRTGFTLTELLVAALIGGIAVTMAGWGMVALLQNNQRVEEQATTRMNLSRALDFISDDIRSAIKVSTTAPSDWTTPSGYNLVMFIEKPADNLEEQEDGTLASTPQVAYYTRAKTSGINWRGPMILYRQKGSGNVAQGNPQALIDGIADTSPNCSSNLTGAVDSGTSKGGFRVFVQHQRNVKLCIAGLVMPTNTIYQTETLAAVRSGSATPTP</sequence>
<reference evidence="1 2" key="1">
    <citation type="submission" date="2016-11" db="EMBL/GenBank/DDBJ databases">
        <title>Complete genome sequence of thermophilic cyanobacteria strain Synechococcus sp. PCC6715.</title>
        <authorList>
            <person name="Tang J."/>
            <person name="Daroch M."/>
            <person name="Liang Y."/>
            <person name="Jiang D."/>
            <person name="Shah M."/>
        </authorList>
    </citation>
    <scope>NUCLEOTIDE SEQUENCE [LARGE SCALE GENOMIC DNA]</scope>
    <source>
        <strain evidence="1 2">PCC 6715</strain>
    </source>
</reference>
<name>A0A2D2Q4H8_PARLV</name>
<protein>
    <recommendedName>
        <fullName evidence="3">Prepilin-type N-terminal cleavage/methylation domain-containing protein</fullName>
    </recommendedName>
</protein>
<organism evidence="1 2">
    <name type="scientific">Parathermosynechococcus lividus PCC 6715</name>
    <dbReference type="NCBI Taxonomy" id="1917166"/>
    <lineage>
        <taxon>Bacteria</taxon>
        <taxon>Bacillati</taxon>
        <taxon>Cyanobacteriota</taxon>
        <taxon>Cyanophyceae</taxon>
        <taxon>Acaryochloridales</taxon>
        <taxon>Thermosynechococcaceae</taxon>
        <taxon>Parathermosynechococcus</taxon>
    </lineage>
</organism>
<evidence type="ECO:0000313" key="1">
    <source>
        <dbReference type="EMBL" id="ATS19418.1"/>
    </source>
</evidence>
<dbReference type="RefSeq" id="WP_198406065.1">
    <property type="nucleotide sequence ID" value="NZ_CP018092.1"/>
</dbReference>
<proteinExistence type="predicted"/>
<dbReference type="NCBIfam" id="TIGR02532">
    <property type="entry name" value="IV_pilin_GFxxxE"/>
    <property type="match status" value="1"/>
</dbReference>